<name>A0A0G0QWZ5_9BACT</name>
<dbReference type="Proteomes" id="UP000034881">
    <property type="component" value="Unassembled WGS sequence"/>
</dbReference>
<dbReference type="PATRIC" id="fig|1618431.3.peg.784"/>
<comment type="caution">
    <text evidence="2">The sequence shown here is derived from an EMBL/GenBank/DDBJ whole genome shotgun (WGS) entry which is preliminary data.</text>
</comment>
<evidence type="ECO:0000259" key="1">
    <source>
        <dbReference type="Pfam" id="PF07995"/>
    </source>
</evidence>
<protein>
    <submittedName>
        <fullName evidence="2">Quinoprotein glucose dehydrogenase</fullName>
    </submittedName>
</protein>
<dbReference type="InterPro" id="IPR011041">
    <property type="entry name" value="Quinoprot_gluc/sorb_DH_b-prop"/>
</dbReference>
<dbReference type="EMBL" id="LBYB01000005">
    <property type="protein sequence ID" value="KKR41931.1"/>
    <property type="molecule type" value="Genomic_DNA"/>
</dbReference>
<dbReference type="PANTHER" id="PTHR19328">
    <property type="entry name" value="HEDGEHOG-INTERACTING PROTEIN"/>
    <property type="match status" value="1"/>
</dbReference>
<dbReference type="Pfam" id="PF07995">
    <property type="entry name" value="GSDH"/>
    <property type="match status" value="1"/>
</dbReference>
<dbReference type="Gene3D" id="2.120.10.30">
    <property type="entry name" value="TolB, C-terminal domain"/>
    <property type="match status" value="1"/>
</dbReference>
<feature type="domain" description="Glucose/Sorbosone dehydrogenase" evidence="1">
    <location>
        <begin position="60"/>
        <end position="357"/>
    </location>
</feature>
<evidence type="ECO:0000313" key="3">
    <source>
        <dbReference type="Proteomes" id="UP000034881"/>
    </source>
</evidence>
<reference evidence="2 3" key="1">
    <citation type="journal article" date="2015" name="Nature">
        <title>rRNA introns, odd ribosomes, and small enigmatic genomes across a large radiation of phyla.</title>
        <authorList>
            <person name="Brown C.T."/>
            <person name="Hug L.A."/>
            <person name="Thomas B.C."/>
            <person name="Sharon I."/>
            <person name="Castelle C.J."/>
            <person name="Singh A."/>
            <person name="Wilkins M.J."/>
            <person name="Williams K.H."/>
            <person name="Banfield J.F."/>
        </authorList>
    </citation>
    <scope>NUCLEOTIDE SEQUENCE [LARGE SCALE GENOMIC DNA]</scope>
</reference>
<evidence type="ECO:0000313" key="2">
    <source>
        <dbReference type="EMBL" id="KKR41931.1"/>
    </source>
</evidence>
<proteinExistence type="predicted"/>
<dbReference type="SUPFAM" id="SSF50952">
    <property type="entry name" value="Soluble quinoprotein glucose dehydrogenase"/>
    <property type="match status" value="1"/>
</dbReference>
<dbReference type="PANTHER" id="PTHR19328:SF13">
    <property type="entry name" value="HIPL1 PROTEIN"/>
    <property type="match status" value="1"/>
</dbReference>
<dbReference type="InterPro" id="IPR012938">
    <property type="entry name" value="Glc/Sorbosone_DH"/>
</dbReference>
<organism evidence="2 3">
    <name type="scientific">Candidatus Daviesbacteria bacterium GW2011_GWC2_40_12</name>
    <dbReference type="NCBI Taxonomy" id="1618431"/>
    <lineage>
        <taxon>Bacteria</taxon>
        <taxon>Candidatus Daviesiibacteriota</taxon>
    </lineage>
</organism>
<accession>A0A0G0QWZ5</accession>
<sequence length="375" mass="40977">MKNLGFVLVIIISLIIGLSLLQSSQTTMSEDSAIKSGQQIQGADFQTSSPAQVTQIAQNLDTPWSLVFLPDKSMLVTERVGRVRIIDAGGNLQSEPVAVIEKAKEIGEGGLLGIALHPAFSDNNSVYLYYTYSAEGENTKNRVVQMTYRDKKLSDEKIIVDNISGASNHNGGRIKFGPDGFLYITTGDAQNPSQAQDKASLAGKILRVTDQGNPAPDNPFGNLVYSYGHRNPQGITWDASGQLWETEHGPSTKDEINRIEKGKNYGWPDITGDETKQGMETPVLNSGTNTWAPSGTVFFRNSVFFAGLRGQALFEAKTEGGNMSPEEHFKGEFGRIRDVILGPDNMFYIATSNQDGRGLPKDTDDRIIKLNPQKL</sequence>
<gene>
    <name evidence="2" type="ORF">UT77_C0005G0046</name>
</gene>
<dbReference type="AlphaFoldDB" id="A0A0G0QWZ5"/>
<dbReference type="InterPro" id="IPR011042">
    <property type="entry name" value="6-blade_b-propeller_TolB-like"/>
</dbReference>